<evidence type="ECO:0000259" key="4">
    <source>
        <dbReference type="PROSITE" id="PS51388"/>
    </source>
</evidence>
<protein>
    <recommendedName>
        <fullName evidence="4">GED domain-containing protein</fullName>
    </recommendedName>
</protein>
<dbReference type="InterPro" id="IPR003130">
    <property type="entry name" value="GED"/>
</dbReference>
<dbReference type="GO" id="GO:0005874">
    <property type="term" value="C:microtubule"/>
    <property type="evidence" value="ECO:0007669"/>
    <property type="project" value="TreeGrafter"/>
</dbReference>
<evidence type="ECO:0000256" key="1">
    <source>
        <dbReference type="ARBA" id="ARBA00023175"/>
    </source>
</evidence>
<gene>
    <name evidence="5" type="ORF">SLEP1_g15489</name>
</gene>
<proteinExistence type="predicted"/>
<feature type="compositionally biased region" description="Basic and acidic residues" evidence="2">
    <location>
        <begin position="47"/>
        <end position="59"/>
    </location>
</feature>
<dbReference type="SMART" id="SM00302">
    <property type="entry name" value="GED"/>
    <property type="match status" value="1"/>
</dbReference>
<evidence type="ECO:0000256" key="2">
    <source>
        <dbReference type="SAM" id="MobiDB-lite"/>
    </source>
</evidence>
<keyword evidence="6" id="KW-1185">Reference proteome</keyword>
<dbReference type="GO" id="GO:0008017">
    <property type="term" value="F:microtubule binding"/>
    <property type="evidence" value="ECO:0007669"/>
    <property type="project" value="TreeGrafter"/>
</dbReference>
<dbReference type="GO" id="GO:0016020">
    <property type="term" value="C:membrane"/>
    <property type="evidence" value="ECO:0007669"/>
    <property type="project" value="TreeGrafter"/>
</dbReference>
<dbReference type="InterPro" id="IPR022812">
    <property type="entry name" value="Dynamin"/>
</dbReference>
<reference evidence="5 6" key="1">
    <citation type="journal article" date="2021" name="Commun. Biol.">
        <title>The genome of Shorea leprosula (Dipterocarpaceae) highlights the ecological relevance of drought in aseasonal tropical rainforests.</title>
        <authorList>
            <person name="Ng K.K.S."/>
            <person name="Kobayashi M.J."/>
            <person name="Fawcett J.A."/>
            <person name="Hatakeyama M."/>
            <person name="Paape T."/>
            <person name="Ng C.H."/>
            <person name="Ang C.C."/>
            <person name="Tnah L.H."/>
            <person name="Lee C.T."/>
            <person name="Nishiyama T."/>
            <person name="Sese J."/>
            <person name="O'Brien M.J."/>
            <person name="Copetti D."/>
            <person name="Mohd Noor M.I."/>
            <person name="Ong R.C."/>
            <person name="Putra M."/>
            <person name="Sireger I.Z."/>
            <person name="Indrioko S."/>
            <person name="Kosugi Y."/>
            <person name="Izuno A."/>
            <person name="Isagi Y."/>
            <person name="Lee S.L."/>
            <person name="Shimizu K.K."/>
        </authorList>
    </citation>
    <scope>NUCLEOTIDE SEQUENCE [LARGE SCALE GENOMIC DNA]</scope>
    <source>
        <strain evidence="5">214</strain>
    </source>
</reference>
<evidence type="ECO:0000313" key="5">
    <source>
        <dbReference type="EMBL" id="GKV03132.1"/>
    </source>
</evidence>
<dbReference type="Pfam" id="PF02212">
    <property type="entry name" value="GED"/>
    <property type="match status" value="1"/>
</dbReference>
<keyword evidence="1" id="KW-0505">Motor protein</keyword>
<feature type="signal peptide" evidence="3">
    <location>
        <begin position="1"/>
        <end position="18"/>
    </location>
</feature>
<keyword evidence="3" id="KW-0732">Signal</keyword>
<sequence length="217" mass="24306">MSFMQFVRLFHYIGVTLGICNLGSSSSARTWGIPSIFGSKASSDESQLDKSPGETPHDVQRTPATVQLMEPPSILRPPEITENETVEMVATKILLQSYFDVVRKNIEDLVPKAIMHFLVNPAKTSLHNTFIQKLYRQDLFEVLLQEQDEVAAKRKRAREMFLVLQQTVQTIDEVESDMVSQSENASSTVDINTGLPRILEISSGSTQLPMVYISTVT</sequence>
<dbReference type="Gene3D" id="1.20.120.1240">
    <property type="entry name" value="Dynamin, middle domain"/>
    <property type="match status" value="1"/>
</dbReference>
<feature type="domain" description="GED" evidence="4">
    <location>
        <begin position="88"/>
        <end position="179"/>
    </location>
</feature>
<dbReference type="PANTHER" id="PTHR11566">
    <property type="entry name" value="DYNAMIN"/>
    <property type="match status" value="1"/>
</dbReference>
<dbReference type="PANTHER" id="PTHR11566:SF84">
    <property type="entry name" value="DYNAMIN-RELATED PROTEIN 3A-LIKE"/>
    <property type="match status" value="1"/>
</dbReference>
<dbReference type="AlphaFoldDB" id="A0AAV5IWP6"/>
<organism evidence="5 6">
    <name type="scientific">Rubroshorea leprosula</name>
    <dbReference type="NCBI Taxonomy" id="152421"/>
    <lineage>
        <taxon>Eukaryota</taxon>
        <taxon>Viridiplantae</taxon>
        <taxon>Streptophyta</taxon>
        <taxon>Embryophyta</taxon>
        <taxon>Tracheophyta</taxon>
        <taxon>Spermatophyta</taxon>
        <taxon>Magnoliopsida</taxon>
        <taxon>eudicotyledons</taxon>
        <taxon>Gunneridae</taxon>
        <taxon>Pentapetalae</taxon>
        <taxon>rosids</taxon>
        <taxon>malvids</taxon>
        <taxon>Malvales</taxon>
        <taxon>Dipterocarpaceae</taxon>
        <taxon>Rubroshorea</taxon>
    </lineage>
</organism>
<feature type="region of interest" description="Disordered" evidence="2">
    <location>
        <begin position="40"/>
        <end position="59"/>
    </location>
</feature>
<accession>A0AAV5IWP6</accession>
<evidence type="ECO:0000313" key="6">
    <source>
        <dbReference type="Proteomes" id="UP001054252"/>
    </source>
</evidence>
<dbReference type="EMBL" id="BPVZ01000020">
    <property type="protein sequence ID" value="GKV03132.1"/>
    <property type="molecule type" value="Genomic_DNA"/>
</dbReference>
<dbReference type="InterPro" id="IPR020850">
    <property type="entry name" value="GED_dom"/>
</dbReference>
<evidence type="ECO:0000256" key="3">
    <source>
        <dbReference type="SAM" id="SignalP"/>
    </source>
</evidence>
<feature type="chain" id="PRO_5043360693" description="GED domain-containing protein" evidence="3">
    <location>
        <begin position="19"/>
        <end position="217"/>
    </location>
</feature>
<dbReference type="GO" id="GO:0005737">
    <property type="term" value="C:cytoplasm"/>
    <property type="evidence" value="ECO:0007669"/>
    <property type="project" value="TreeGrafter"/>
</dbReference>
<dbReference type="Proteomes" id="UP001054252">
    <property type="component" value="Unassembled WGS sequence"/>
</dbReference>
<comment type="caution">
    <text evidence="5">The sequence shown here is derived from an EMBL/GenBank/DDBJ whole genome shotgun (WGS) entry which is preliminary data.</text>
</comment>
<dbReference type="PROSITE" id="PS51388">
    <property type="entry name" value="GED"/>
    <property type="match status" value="1"/>
</dbReference>
<dbReference type="GO" id="GO:0005525">
    <property type="term" value="F:GTP binding"/>
    <property type="evidence" value="ECO:0007669"/>
    <property type="project" value="InterPro"/>
</dbReference>
<name>A0AAV5IWP6_9ROSI</name>
<dbReference type="GO" id="GO:0003924">
    <property type="term" value="F:GTPase activity"/>
    <property type="evidence" value="ECO:0007669"/>
    <property type="project" value="InterPro"/>
</dbReference>